<evidence type="ECO:0000313" key="3">
    <source>
        <dbReference type="Proteomes" id="UP000048908"/>
    </source>
</evidence>
<keyword evidence="1" id="KW-0732">Signal</keyword>
<accession>A0A0M6XUH4</accession>
<organism evidence="2 3">
    <name type="scientific">Jannaschia rubra</name>
    <dbReference type="NCBI Taxonomy" id="282197"/>
    <lineage>
        <taxon>Bacteria</taxon>
        <taxon>Pseudomonadati</taxon>
        <taxon>Pseudomonadota</taxon>
        <taxon>Alphaproteobacteria</taxon>
        <taxon>Rhodobacterales</taxon>
        <taxon>Roseobacteraceae</taxon>
        <taxon>Jannaschia</taxon>
    </lineage>
</organism>
<dbReference type="RefSeq" id="WP_055683641.1">
    <property type="nucleotide sequence ID" value="NZ_CXPG01000021.1"/>
</dbReference>
<name>A0A0M6XUH4_9RHOB</name>
<feature type="chain" id="PRO_5005807199" evidence="1">
    <location>
        <begin position="20"/>
        <end position="107"/>
    </location>
</feature>
<feature type="signal peptide" evidence="1">
    <location>
        <begin position="1"/>
        <end position="19"/>
    </location>
</feature>
<proteinExistence type="predicted"/>
<dbReference type="AlphaFoldDB" id="A0A0M6XUH4"/>
<evidence type="ECO:0000256" key="1">
    <source>
        <dbReference type="SAM" id="SignalP"/>
    </source>
</evidence>
<gene>
    <name evidence="2" type="ORF">JAN5088_03061</name>
</gene>
<keyword evidence="3" id="KW-1185">Reference proteome</keyword>
<sequence>MKTTISAALIALLAAPAVAAGVPAGPAGAIAHFNQDVSNPNHQVSLAAADLSRTVVSTRRAGTQEEAYAHFNSDAQTLNDLRGLQGATAYGYAPSVGADTFAVIRAE</sequence>
<dbReference type="Proteomes" id="UP000048908">
    <property type="component" value="Unassembled WGS sequence"/>
</dbReference>
<reference evidence="2 3" key="1">
    <citation type="submission" date="2015-07" db="EMBL/GenBank/DDBJ databases">
        <authorList>
            <person name="Noorani M."/>
        </authorList>
    </citation>
    <scope>NUCLEOTIDE SEQUENCE [LARGE SCALE GENOMIC DNA]</scope>
    <source>
        <strain evidence="2 3">CECT 5088</strain>
    </source>
</reference>
<protein>
    <submittedName>
        <fullName evidence="2">Uncharacterized protein</fullName>
    </submittedName>
</protein>
<dbReference type="EMBL" id="CXPG01000021">
    <property type="protein sequence ID" value="CTQ34267.1"/>
    <property type="molecule type" value="Genomic_DNA"/>
</dbReference>
<dbReference type="STRING" id="282197.SAMN04488517_10376"/>
<evidence type="ECO:0000313" key="2">
    <source>
        <dbReference type="EMBL" id="CTQ34267.1"/>
    </source>
</evidence>